<dbReference type="InterPro" id="IPR036259">
    <property type="entry name" value="MFS_trans_sf"/>
</dbReference>
<proteinExistence type="predicted"/>
<gene>
    <name evidence="8" type="ORF">PENSUB_12041</name>
</gene>
<comment type="caution">
    <text evidence="8">The sequence shown here is derived from an EMBL/GenBank/DDBJ whole genome shotgun (WGS) entry which is preliminary data.</text>
</comment>
<name>A0A1Q5T0Q4_9EURO</name>
<dbReference type="GO" id="GO:0016020">
    <property type="term" value="C:membrane"/>
    <property type="evidence" value="ECO:0007669"/>
    <property type="project" value="UniProtKB-SubCell"/>
</dbReference>
<protein>
    <submittedName>
        <fullName evidence="8">Pantothenate transporter liz1</fullName>
    </submittedName>
</protein>
<evidence type="ECO:0000256" key="2">
    <source>
        <dbReference type="ARBA" id="ARBA00022448"/>
    </source>
</evidence>
<dbReference type="PANTHER" id="PTHR43791:SF92">
    <property type="entry name" value="AGL026WP"/>
    <property type="match status" value="1"/>
</dbReference>
<evidence type="ECO:0000256" key="5">
    <source>
        <dbReference type="ARBA" id="ARBA00023136"/>
    </source>
</evidence>
<evidence type="ECO:0000256" key="7">
    <source>
        <dbReference type="SAM" id="Phobius"/>
    </source>
</evidence>
<accession>A0A1Q5T0Q4</accession>
<evidence type="ECO:0000256" key="3">
    <source>
        <dbReference type="ARBA" id="ARBA00022692"/>
    </source>
</evidence>
<dbReference type="STRING" id="1316194.A0A1Q5T0Q4"/>
<feature type="compositionally biased region" description="Basic and acidic residues" evidence="6">
    <location>
        <begin position="8"/>
        <end position="22"/>
    </location>
</feature>
<evidence type="ECO:0000313" key="8">
    <source>
        <dbReference type="EMBL" id="OKO93762.1"/>
    </source>
</evidence>
<reference evidence="8 9" key="1">
    <citation type="submission" date="2016-10" db="EMBL/GenBank/DDBJ databases">
        <title>Genome sequence of the ascomycete fungus Penicillium subrubescens.</title>
        <authorList>
            <person name="De Vries R.P."/>
            <person name="Peng M."/>
            <person name="Dilokpimol A."/>
            <person name="Hilden K."/>
            <person name="Makela M.R."/>
            <person name="Grigoriev I."/>
            <person name="Riley R."/>
            <person name="Granchi Z."/>
        </authorList>
    </citation>
    <scope>NUCLEOTIDE SEQUENCE [LARGE SCALE GENOMIC DNA]</scope>
    <source>
        <strain evidence="8 9">CBS 132785</strain>
    </source>
</reference>
<organism evidence="8 9">
    <name type="scientific">Penicillium subrubescens</name>
    <dbReference type="NCBI Taxonomy" id="1316194"/>
    <lineage>
        <taxon>Eukaryota</taxon>
        <taxon>Fungi</taxon>
        <taxon>Dikarya</taxon>
        <taxon>Ascomycota</taxon>
        <taxon>Pezizomycotina</taxon>
        <taxon>Eurotiomycetes</taxon>
        <taxon>Eurotiomycetidae</taxon>
        <taxon>Eurotiales</taxon>
        <taxon>Aspergillaceae</taxon>
        <taxon>Penicillium</taxon>
    </lineage>
</organism>
<dbReference type="AlphaFoldDB" id="A0A1Q5T0Q4"/>
<sequence length="164" mass="18304">MSGAKGTTSDHVEYTPSTKDDPNPMVERMPVFLRNLTREERQHMENKLVRKVDSRLLIMIVIMYILNYLDRNNIAAAKLAGLQKDLNLRGDQYQPGCLYLLSAWYTRKELVKRTALLYSGSLLSGAFSGLIAAGITSGLNGNRGIAAWRWLFIIEGAITVNISG</sequence>
<feature type="transmembrane region" description="Helical" evidence="7">
    <location>
        <begin position="147"/>
        <end position="163"/>
    </location>
</feature>
<dbReference type="PANTHER" id="PTHR43791">
    <property type="entry name" value="PERMEASE-RELATED"/>
    <property type="match status" value="1"/>
</dbReference>
<keyword evidence="9" id="KW-1185">Reference proteome</keyword>
<dbReference type="Proteomes" id="UP000186955">
    <property type="component" value="Unassembled WGS sequence"/>
</dbReference>
<dbReference type="Gene3D" id="1.20.1250.20">
    <property type="entry name" value="MFS general substrate transporter like domains"/>
    <property type="match status" value="1"/>
</dbReference>
<dbReference type="EMBL" id="MNBE01000723">
    <property type="protein sequence ID" value="OKO93762.1"/>
    <property type="molecule type" value="Genomic_DNA"/>
</dbReference>
<dbReference type="GO" id="GO:0022857">
    <property type="term" value="F:transmembrane transporter activity"/>
    <property type="evidence" value="ECO:0007669"/>
    <property type="project" value="TreeGrafter"/>
</dbReference>
<feature type="transmembrane region" description="Helical" evidence="7">
    <location>
        <begin position="115"/>
        <end position="135"/>
    </location>
</feature>
<keyword evidence="5 7" id="KW-0472">Membrane</keyword>
<evidence type="ECO:0000256" key="4">
    <source>
        <dbReference type="ARBA" id="ARBA00022989"/>
    </source>
</evidence>
<keyword evidence="4 7" id="KW-1133">Transmembrane helix</keyword>
<evidence type="ECO:0000313" key="9">
    <source>
        <dbReference type="Proteomes" id="UP000186955"/>
    </source>
</evidence>
<evidence type="ECO:0000256" key="6">
    <source>
        <dbReference type="SAM" id="MobiDB-lite"/>
    </source>
</evidence>
<keyword evidence="3 7" id="KW-0812">Transmembrane</keyword>
<feature type="transmembrane region" description="Helical" evidence="7">
    <location>
        <begin position="52"/>
        <end position="69"/>
    </location>
</feature>
<comment type="subcellular location">
    <subcellularLocation>
        <location evidence="1">Membrane</location>
        <topology evidence="1">Multi-pass membrane protein</topology>
    </subcellularLocation>
</comment>
<dbReference type="SUPFAM" id="SSF103473">
    <property type="entry name" value="MFS general substrate transporter"/>
    <property type="match status" value="1"/>
</dbReference>
<evidence type="ECO:0000256" key="1">
    <source>
        <dbReference type="ARBA" id="ARBA00004141"/>
    </source>
</evidence>
<keyword evidence="2" id="KW-0813">Transport</keyword>
<feature type="region of interest" description="Disordered" evidence="6">
    <location>
        <begin position="1"/>
        <end position="24"/>
    </location>
</feature>